<evidence type="ECO:0000313" key="1">
    <source>
        <dbReference type="EMBL" id="KAF9468674.1"/>
    </source>
</evidence>
<name>A0A9P5YHE3_9AGAR</name>
<dbReference type="Proteomes" id="UP000807353">
    <property type="component" value="Unassembled WGS sequence"/>
</dbReference>
<dbReference type="AlphaFoldDB" id="A0A9P5YHE3"/>
<proteinExistence type="predicted"/>
<evidence type="ECO:0000313" key="2">
    <source>
        <dbReference type="Proteomes" id="UP000807353"/>
    </source>
</evidence>
<gene>
    <name evidence="1" type="ORF">BDZ94DRAFT_1245986</name>
</gene>
<sequence>MTPSPYCLEYFSKNSLFSLYIYYTDRALERRIQFHIREMKSTLHAETTPPDHHKSSVKWGP</sequence>
<accession>A0A9P5YHE3</accession>
<organism evidence="1 2">
    <name type="scientific">Collybia nuda</name>
    <dbReference type="NCBI Taxonomy" id="64659"/>
    <lineage>
        <taxon>Eukaryota</taxon>
        <taxon>Fungi</taxon>
        <taxon>Dikarya</taxon>
        <taxon>Basidiomycota</taxon>
        <taxon>Agaricomycotina</taxon>
        <taxon>Agaricomycetes</taxon>
        <taxon>Agaricomycetidae</taxon>
        <taxon>Agaricales</taxon>
        <taxon>Tricholomatineae</taxon>
        <taxon>Clitocybaceae</taxon>
        <taxon>Collybia</taxon>
    </lineage>
</organism>
<keyword evidence="2" id="KW-1185">Reference proteome</keyword>
<protein>
    <submittedName>
        <fullName evidence="1">Uncharacterized protein</fullName>
    </submittedName>
</protein>
<dbReference type="EMBL" id="MU150232">
    <property type="protein sequence ID" value="KAF9468674.1"/>
    <property type="molecule type" value="Genomic_DNA"/>
</dbReference>
<feature type="non-terminal residue" evidence="1">
    <location>
        <position position="61"/>
    </location>
</feature>
<reference evidence="1" key="1">
    <citation type="submission" date="2020-11" db="EMBL/GenBank/DDBJ databases">
        <authorList>
            <consortium name="DOE Joint Genome Institute"/>
            <person name="Ahrendt S."/>
            <person name="Riley R."/>
            <person name="Andreopoulos W."/>
            <person name="Labutti K."/>
            <person name="Pangilinan J."/>
            <person name="Ruiz-Duenas F.J."/>
            <person name="Barrasa J.M."/>
            <person name="Sanchez-Garcia M."/>
            <person name="Camarero S."/>
            <person name="Miyauchi S."/>
            <person name="Serrano A."/>
            <person name="Linde D."/>
            <person name="Babiker R."/>
            <person name="Drula E."/>
            <person name="Ayuso-Fernandez I."/>
            <person name="Pacheco R."/>
            <person name="Padilla G."/>
            <person name="Ferreira P."/>
            <person name="Barriuso J."/>
            <person name="Kellner H."/>
            <person name="Castanera R."/>
            <person name="Alfaro M."/>
            <person name="Ramirez L."/>
            <person name="Pisabarro A.G."/>
            <person name="Kuo A."/>
            <person name="Tritt A."/>
            <person name="Lipzen A."/>
            <person name="He G."/>
            <person name="Yan M."/>
            <person name="Ng V."/>
            <person name="Cullen D."/>
            <person name="Martin F."/>
            <person name="Rosso M.-N."/>
            <person name="Henrissat B."/>
            <person name="Hibbett D."/>
            <person name="Martinez A.T."/>
            <person name="Grigoriev I.V."/>
        </authorList>
    </citation>
    <scope>NUCLEOTIDE SEQUENCE</scope>
    <source>
        <strain evidence="1">CBS 247.69</strain>
    </source>
</reference>
<comment type="caution">
    <text evidence="1">The sequence shown here is derived from an EMBL/GenBank/DDBJ whole genome shotgun (WGS) entry which is preliminary data.</text>
</comment>